<feature type="region of interest" description="Disordered" evidence="1">
    <location>
        <begin position="1"/>
        <end position="25"/>
    </location>
</feature>
<dbReference type="OrthoDB" id="5844838at2759"/>
<dbReference type="Proteomes" id="UP000494206">
    <property type="component" value="Unassembled WGS sequence"/>
</dbReference>
<dbReference type="SUPFAM" id="SSF52540">
    <property type="entry name" value="P-loop containing nucleoside triphosphate hydrolases"/>
    <property type="match status" value="1"/>
</dbReference>
<reference evidence="2 3" key="1">
    <citation type="submission" date="2020-04" db="EMBL/GenBank/DDBJ databases">
        <authorList>
            <person name="Laetsch R D."/>
            <person name="Stevens L."/>
            <person name="Kumar S."/>
            <person name="Blaxter L. M."/>
        </authorList>
    </citation>
    <scope>NUCLEOTIDE SEQUENCE [LARGE SCALE GENOMIC DNA]</scope>
</reference>
<dbReference type="PANTHER" id="PTHR23389:SF34">
    <property type="entry name" value="PROTEIN KINASE DOMAIN-CONTAINING PROTEIN"/>
    <property type="match status" value="1"/>
</dbReference>
<feature type="region of interest" description="Disordered" evidence="1">
    <location>
        <begin position="437"/>
        <end position="483"/>
    </location>
</feature>
<name>A0A8S1FAD3_9PELO</name>
<dbReference type="PANTHER" id="PTHR23389">
    <property type="entry name" value="CHROMOSOME TRANSMISSION FIDELITY FACTOR 18"/>
    <property type="match status" value="1"/>
</dbReference>
<feature type="compositionally biased region" description="Acidic residues" evidence="1">
    <location>
        <begin position="462"/>
        <end position="479"/>
    </location>
</feature>
<dbReference type="GO" id="GO:0005634">
    <property type="term" value="C:nucleus"/>
    <property type="evidence" value="ECO:0007669"/>
    <property type="project" value="TreeGrafter"/>
</dbReference>
<keyword evidence="3" id="KW-1185">Reference proteome</keyword>
<evidence type="ECO:0000256" key="1">
    <source>
        <dbReference type="SAM" id="MobiDB-lite"/>
    </source>
</evidence>
<proteinExistence type="predicted"/>
<dbReference type="InterPro" id="IPR027417">
    <property type="entry name" value="P-loop_NTPase"/>
</dbReference>
<sequence length="855" mass="97619">MEPSGASTSLEAQANIASNTRRKRRSSIGTELLSAFLENEKMDKIETPERMTRPVRKTVLAARYRMLNTTKEVLNRRRKLSMDIGERPLNLKSCFNNKCKLAQKTAKKLVSKYRRSRSMSATPSANRRRSLALRFHEVCTIRVITPRSDYNPAHLKLPTSDDEGDCPNPQRQRLSTVKLDITPTSKAYLESIKDKENANIQFNASMVFGDDGYPESDIVSTDSGPSSSASKRRRKRKSLVFGAGSPLKVPDFAASLDDTKIEDAAEKAEIFPLFKSSTPEPQLKEPKRRARRSVKIEAEKPVEDKNVNKRKSIAKPAIENTRKTRRRTLIKTPEVIEIDDKPETPPPAVPQKDWFRDCDRSDEEKPHFPFRLLSASESSDYDILNGIQTPPEFSFDPTYMDIEPAWDELVEGKDEMLRVIQWLRRWKKKVRRIAQKEQEAELNSKKKKVSSSAKKSKKYRDDDDEDDEDYEGSDEEELENPLILIGPTGVGKSAFISSLAKAENMKIVGMGPEVERNGMAIRSKLTEAMKSHRVNTQQPSGLLVRFFANERVEYRKKDNDGPKKEASKCVLDTDFAQSLVVFEHVDLLFGNLDRHAATALIDLANTAAVPVVWTCDSEYPRSAYQAELEKSPLLVHLRRRNTKVRNYVQKMVQESTGIEIDDDSMNRLAKSVNYDLRGLIQQAKIFAFVPDKPLPLGNRYLINAGFDTVWQCETEKSLRETLKEQAEARKLLVEENLIATYTDIYKIAPDGLIRFPKIGIERLHDNDEINLCKKMSQFNENYELGYRSFSGRFSKKSMITDVLPILEYAEEVEKKRKMASRRHQHRFTAANISEYSLDDEGLMQALARIRTLSTS</sequence>
<evidence type="ECO:0000313" key="2">
    <source>
        <dbReference type="EMBL" id="CAB3410794.1"/>
    </source>
</evidence>
<dbReference type="EMBL" id="CADEPM010000011">
    <property type="protein sequence ID" value="CAB3410794.1"/>
    <property type="molecule type" value="Genomic_DNA"/>
</dbReference>
<organism evidence="2 3">
    <name type="scientific">Caenorhabditis bovis</name>
    <dbReference type="NCBI Taxonomy" id="2654633"/>
    <lineage>
        <taxon>Eukaryota</taxon>
        <taxon>Metazoa</taxon>
        <taxon>Ecdysozoa</taxon>
        <taxon>Nematoda</taxon>
        <taxon>Chromadorea</taxon>
        <taxon>Rhabditida</taxon>
        <taxon>Rhabditina</taxon>
        <taxon>Rhabditomorpha</taxon>
        <taxon>Rhabditoidea</taxon>
        <taxon>Rhabditidae</taxon>
        <taxon>Peloderinae</taxon>
        <taxon>Caenorhabditis</taxon>
    </lineage>
</organism>
<feature type="compositionally biased region" description="Polar residues" evidence="1">
    <location>
        <begin position="1"/>
        <end position="19"/>
    </location>
</feature>
<dbReference type="GO" id="GO:0003677">
    <property type="term" value="F:DNA binding"/>
    <property type="evidence" value="ECO:0007669"/>
    <property type="project" value="TreeGrafter"/>
</dbReference>
<gene>
    <name evidence="2" type="ORF">CBOVIS_LOCUS12264</name>
</gene>
<accession>A0A8S1FAD3</accession>
<dbReference type="Gene3D" id="3.40.50.300">
    <property type="entry name" value="P-loop containing nucleotide triphosphate hydrolases"/>
    <property type="match status" value="1"/>
</dbReference>
<feature type="region of interest" description="Disordered" evidence="1">
    <location>
        <begin position="151"/>
        <end position="170"/>
    </location>
</feature>
<dbReference type="AlphaFoldDB" id="A0A8S1FAD3"/>
<feature type="region of interest" description="Disordered" evidence="1">
    <location>
        <begin position="216"/>
        <end position="237"/>
    </location>
</feature>
<feature type="compositionally biased region" description="Basic residues" evidence="1">
    <location>
        <begin position="445"/>
        <end position="458"/>
    </location>
</feature>
<evidence type="ECO:0000313" key="3">
    <source>
        <dbReference type="Proteomes" id="UP000494206"/>
    </source>
</evidence>
<comment type="caution">
    <text evidence="2">The sequence shown here is derived from an EMBL/GenBank/DDBJ whole genome shotgun (WGS) entry which is preliminary data.</text>
</comment>
<protein>
    <submittedName>
        <fullName evidence="2">Uncharacterized protein</fullName>
    </submittedName>
</protein>